<gene>
    <name evidence="9" type="ORF">OSSY52_14590</name>
</gene>
<dbReference type="Proteomes" id="UP000516361">
    <property type="component" value="Chromosome"/>
</dbReference>
<evidence type="ECO:0000313" key="9">
    <source>
        <dbReference type="EMBL" id="BBE31318.1"/>
    </source>
</evidence>
<dbReference type="AlphaFoldDB" id="A0A7G1G498"/>
<dbReference type="GO" id="GO:0016036">
    <property type="term" value="P:cellular response to phosphate starvation"/>
    <property type="evidence" value="ECO:0007669"/>
    <property type="project" value="TreeGrafter"/>
</dbReference>
<dbReference type="EMBL" id="AP018712">
    <property type="protein sequence ID" value="BBE31318.1"/>
    <property type="molecule type" value="Genomic_DNA"/>
</dbReference>
<evidence type="ECO:0000256" key="5">
    <source>
        <dbReference type="ARBA" id="ARBA00022777"/>
    </source>
</evidence>
<dbReference type="InterPro" id="IPR036890">
    <property type="entry name" value="HATPase_C_sf"/>
</dbReference>
<keyword evidence="6" id="KW-0902">Two-component regulatory system</keyword>
<proteinExistence type="predicted"/>
<evidence type="ECO:0000313" key="10">
    <source>
        <dbReference type="Proteomes" id="UP000516361"/>
    </source>
</evidence>
<dbReference type="PANTHER" id="PTHR45453:SF1">
    <property type="entry name" value="PHOSPHATE REGULON SENSOR PROTEIN PHOR"/>
    <property type="match status" value="1"/>
</dbReference>
<dbReference type="InterPro" id="IPR003594">
    <property type="entry name" value="HATPase_dom"/>
</dbReference>
<keyword evidence="7" id="KW-0472">Membrane</keyword>
<keyword evidence="5" id="KW-0418">Kinase</keyword>
<dbReference type="KEGG" id="ocy:OSSY52_14590"/>
<dbReference type="InParanoid" id="A0A7G1G498"/>
<evidence type="ECO:0000256" key="3">
    <source>
        <dbReference type="ARBA" id="ARBA00022553"/>
    </source>
</evidence>
<keyword evidence="7" id="KW-1133">Transmembrane helix</keyword>
<evidence type="ECO:0000256" key="7">
    <source>
        <dbReference type="SAM" id="Phobius"/>
    </source>
</evidence>
<dbReference type="Pfam" id="PF02518">
    <property type="entry name" value="HATPase_c"/>
    <property type="match status" value="1"/>
</dbReference>
<reference evidence="9 10" key="1">
    <citation type="submission" date="2018-06" db="EMBL/GenBank/DDBJ databases">
        <title>Genome sequencing of Oceanotoga sp. sy52.</title>
        <authorList>
            <person name="Mori K."/>
        </authorList>
    </citation>
    <scope>NUCLEOTIDE SEQUENCE [LARGE SCALE GENOMIC DNA]</scope>
    <source>
        <strain evidence="10">sy52</strain>
    </source>
</reference>
<evidence type="ECO:0000256" key="6">
    <source>
        <dbReference type="ARBA" id="ARBA00023012"/>
    </source>
</evidence>
<dbReference type="Gene3D" id="1.10.287.130">
    <property type="match status" value="1"/>
</dbReference>
<dbReference type="GO" id="GO:0004721">
    <property type="term" value="F:phosphoprotein phosphatase activity"/>
    <property type="evidence" value="ECO:0007669"/>
    <property type="project" value="TreeGrafter"/>
</dbReference>
<dbReference type="GO" id="GO:0005886">
    <property type="term" value="C:plasma membrane"/>
    <property type="evidence" value="ECO:0007669"/>
    <property type="project" value="TreeGrafter"/>
</dbReference>
<dbReference type="SUPFAM" id="SSF55874">
    <property type="entry name" value="ATPase domain of HSP90 chaperone/DNA topoisomerase II/histidine kinase"/>
    <property type="match status" value="1"/>
</dbReference>
<dbReference type="InterPro" id="IPR005467">
    <property type="entry name" value="His_kinase_dom"/>
</dbReference>
<dbReference type="PANTHER" id="PTHR45453">
    <property type="entry name" value="PHOSPHATE REGULON SENSOR PROTEIN PHOR"/>
    <property type="match status" value="1"/>
</dbReference>
<feature type="transmembrane region" description="Helical" evidence="7">
    <location>
        <begin position="7"/>
        <end position="29"/>
    </location>
</feature>
<dbReference type="RefSeq" id="WP_190613777.1">
    <property type="nucleotide sequence ID" value="NZ_AP018712.1"/>
</dbReference>
<keyword evidence="10" id="KW-1185">Reference proteome</keyword>
<keyword evidence="7" id="KW-0812">Transmembrane</keyword>
<evidence type="ECO:0000256" key="4">
    <source>
        <dbReference type="ARBA" id="ARBA00022679"/>
    </source>
</evidence>
<dbReference type="EC" id="2.7.13.3" evidence="2"/>
<sequence>MKKKSLAVSISFEIALSATIFLFIIILISKDWWEMIYLPIIYIFFKILVYFSVEKKLYSIINRATSKKYGRIYSGIFRELEELIGGYKTIIDRERNDFKDYYSRFNTIFNNINFGILFINNEMRVESINKKFNELFHFINVKPGMLFFDILKQSNIKFPLITGRYEVYSKKMRKNFNVSVNKKEDYIIIIFDDITDIKKMKKSLELSKNFSRMGEIIGDISHGLKTPVARVKMAYQMYSMFKDKESFETLGKEIDNLNTFTKSTIELFKEENIKMKLEEIDLESFIKVIEREYKKNYSNICFEFVTKEKILKVNKTLFSSFLKNLIQNSIDSIHEKYIIKNFNPKIKILIKKKKDKIKILFYDNGKGMDKYTIENYLKPYYTTKKNGSGMGSIFIEKFIVMYNGNIEIKSIVEKMTLIKVEING</sequence>
<dbReference type="Pfam" id="PF13188">
    <property type="entry name" value="PAS_8"/>
    <property type="match status" value="1"/>
</dbReference>
<feature type="domain" description="Histidine kinase" evidence="8">
    <location>
        <begin position="219"/>
        <end position="424"/>
    </location>
</feature>
<dbReference type="PROSITE" id="PS50109">
    <property type="entry name" value="HIS_KIN"/>
    <property type="match status" value="1"/>
</dbReference>
<keyword evidence="4" id="KW-0808">Transferase</keyword>
<comment type="catalytic activity">
    <reaction evidence="1">
        <text>ATP + protein L-histidine = ADP + protein N-phospho-L-histidine.</text>
        <dbReference type="EC" id="2.7.13.3"/>
    </reaction>
</comment>
<name>A0A7G1G498_9BACT</name>
<protein>
    <recommendedName>
        <fullName evidence="2">histidine kinase</fullName>
        <ecNumber evidence="2">2.7.13.3</ecNumber>
    </recommendedName>
</protein>
<organism evidence="9 10">
    <name type="scientific">Tepiditoga spiralis</name>
    <dbReference type="NCBI Taxonomy" id="2108365"/>
    <lineage>
        <taxon>Bacteria</taxon>
        <taxon>Thermotogati</taxon>
        <taxon>Thermotogota</taxon>
        <taxon>Thermotogae</taxon>
        <taxon>Petrotogales</taxon>
        <taxon>Petrotogaceae</taxon>
        <taxon>Tepiditoga</taxon>
    </lineage>
</organism>
<dbReference type="Gene3D" id="3.30.565.10">
    <property type="entry name" value="Histidine kinase-like ATPase, C-terminal domain"/>
    <property type="match status" value="1"/>
</dbReference>
<evidence type="ECO:0000259" key="8">
    <source>
        <dbReference type="PROSITE" id="PS50109"/>
    </source>
</evidence>
<feature type="transmembrane region" description="Helical" evidence="7">
    <location>
        <begin position="35"/>
        <end position="53"/>
    </location>
</feature>
<accession>A0A7G1G498</accession>
<dbReference type="InterPro" id="IPR000014">
    <property type="entry name" value="PAS"/>
</dbReference>
<dbReference type="InterPro" id="IPR050351">
    <property type="entry name" value="BphY/WalK/GraS-like"/>
</dbReference>
<evidence type="ECO:0000256" key="2">
    <source>
        <dbReference type="ARBA" id="ARBA00012438"/>
    </source>
</evidence>
<evidence type="ECO:0000256" key="1">
    <source>
        <dbReference type="ARBA" id="ARBA00000085"/>
    </source>
</evidence>
<dbReference type="GO" id="GO:0000155">
    <property type="term" value="F:phosphorelay sensor kinase activity"/>
    <property type="evidence" value="ECO:0007669"/>
    <property type="project" value="TreeGrafter"/>
</dbReference>
<keyword evidence="3" id="KW-0597">Phosphoprotein</keyword>